<reference evidence="1 2" key="1">
    <citation type="journal article" date="2019" name="Commun. Biol.">
        <title>The bagworm genome reveals a unique fibroin gene that provides high tensile strength.</title>
        <authorList>
            <person name="Kono N."/>
            <person name="Nakamura H."/>
            <person name="Ohtoshi R."/>
            <person name="Tomita M."/>
            <person name="Numata K."/>
            <person name="Arakawa K."/>
        </authorList>
    </citation>
    <scope>NUCLEOTIDE SEQUENCE [LARGE SCALE GENOMIC DNA]</scope>
</reference>
<name>A0A4C1Z2U7_EUMVA</name>
<comment type="caution">
    <text evidence="1">The sequence shown here is derived from an EMBL/GenBank/DDBJ whole genome shotgun (WGS) entry which is preliminary data.</text>
</comment>
<organism evidence="1 2">
    <name type="scientific">Eumeta variegata</name>
    <name type="common">Bagworm moth</name>
    <name type="synonym">Eumeta japonica</name>
    <dbReference type="NCBI Taxonomy" id="151549"/>
    <lineage>
        <taxon>Eukaryota</taxon>
        <taxon>Metazoa</taxon>
        <taxon>Ecdysozoa</taxon>
        <taxon>Arthropoda</taxon>
        <taxon>Hexapoda</taxon>
        <taxon>Insecta</taxon>
        <taxon>Pterygota</taxon>
        <taxon>Neoptera</taxon>
        <taxon>Endopterygota</taxon>
        <taxon>Lepidoptera</taxon>
        <taxon>Glossata</taxon>
        <taxon>Ditrysia</taxon>
        <taxon>Tineoidea</taxon>
        <taxon>Psychidae</taxon>
        <taxon>Oiketicinae</taxon>
        <taxon>Eumeta</taxon>
    </lineage>
</organism>
<keyword evidence="2" id="KW-1185">Reference proteome</keyword>
<gene>
    <name evidence="1" type="ORF">EVAR_70134_1</name>
</gene>
<dbReference type="AlphaFoldDB" id="A0A4C1Z2U7"/>
<sequence length="88" mass="10156">MPAPRAPTAARHLCGVMHRGRCLPGNLYLYRFRNRLFYKSTPAAPARARYGTRTLVSEATRRWVYIEPWLTIKCHCQTGVLARIVQLQ</sequence>
<accession>A0A4C1Z2U7</accession>
<dbReference type="EMBL" id="BGZK01001603">
    <property type="protein sequence ID" value="GBP83081.1"/>
    <property type="molecule type" value="Genomic_DNA"/>
</dbReference>
<evidence type="ECO:0000313" key="2">
    <source>
        <dbReference type="Proteomes" id="UP000299102"/>
    </source>
</evidence>
<evidence type="ECO:0000313" key="1">
    <source>
        <dbReference type="EMBL" id="GBP83081.1"/>
    </source>
</evidence>
<proteinExistence type="predicted"/>
<protein>
    <submittedName>
        <fullName evidence="1">Uncharacterized protein</fullName>
    </submittedName>
</protein>
<dbReference type="Proteomes" id="UP000299102">
    <property type="component" value="Unassembled WGS sequence"/>
</dbReference>